<protein>
    <submittedName>
        <fullName evidence="2">Uncharacterized protein</fullName>
    </submittedName>
</protein>
<keyword evidence="1" id="KW-0812">Transmembrane</keyword>
<evidence type="ECO:0000313" key="3">
    <source>
        <dbReference type="Proteomes" id="UP001152024"/>
    </source>
</evidence>
<comment type="caution">
    <text evidence="2">The sequence shown here is derived from an EMBL/GenBank/DDBJ whole genome shotgun (WGS) entry which is preliminary data.</text>
</comment>
<gene>
    <name evidence="2" type="ORF">NW768_007964</name>
</gene>
<name>A0ABQ8R5E6_FUSEQ</name>
<feature type="transmembrane region" description="Helical" evidence="1">
    <location>
        <begin position="44"/>
        <end position="68"/>
    </location>
</feature>
<sequence length="508" mass="56578">MSLPSSLQDQDRPSQRLLLKPPENHMAETQIRCEKLSPWRKMSILTIAVLLMSLLAMMGAAGFLAFLWSYPTGHNPNSAWLCIVSKNWALPLVTTTTLVIRLAAAYQAAVCTSMLASIILERRSVTTDGSVKLSVVRASNAAPLTLLESLYGNFQGATLWGIVVFFLTITTSALQSASTALVRDMGIGQLVREEQDIGNLAALSWDNHNLSAINDMQRERYWLETVEDFPTFAERRSPFVTNARETKTIRDTGLVHRAFLPFRNATVRTSIRCYKSLSTVVDSRVACVQPRIHDGLGVAFVEGWGWYLNGTFVPNDMPEGMIGDDSAGSTPDMHNRTLDATLGKGPNTTLTRAQELPYTHEAGEWNIITKIMYSGPKLLSALDPRYRDIVHNKTLSFERGERSSYRVIGDDIALLTGRSYLLINITSAMGRRAIVNETDTTNPRNFYFSPRKTKHKLMLKGQDEWLTFRLSGVPTFRLAVSLCFDSFVSVEANVSITSPSDRPMLGRN</sequence>
<organism evidence="2 3">
    <name type="scientific">Fusarium equiseti</name>
    <name type="common">Fusarium scirpi</name>
    <dbReference type="NCBI Taxonomy" id="61235"/>
    <lineage>
        <taxon>Eukaryota</taxon>
        <taxon>Fungi</taxon>
        <taxon>Dikarya</taxon>
        <taxon>Ascomycota</taxon>
        <taxon>Pezizomycotina</taxon>
        <taxon>Sordariomycetes</taxon>
        <taxon>Hypocreomycetidae</taxon>
        <taxon>Hypocreales</taxon>
        <taxon>Nectriaceae</taxon>
        <taxon>Fusarium</taxon>
        <taxon>Fusarium incarnatum-equiseti species complex</taxon>
    </lineage>
</organism>
<feature type="transmembrane region" description="Helical" evidence="1">
    <location>
        <begin position="157"/>
        <end position="174"/>
    </location>
</feature>
<feature type="transmembrane region" description="Helical" evidence="1">
    <location>
        <begin position="98"/>
        <end position="120"/>
    </location>
</feature>
<dbReference type="Proteomes" id="UP001152024">
    <property type="component" value="Unassembled WGS sequence"/>
</dbReference>
<keyword evidence="1" id="KW-1133">Transmembrane helix</keyword>
<evidence type="ECO:0000256" key="1">
    <source>
        <dbReference type="SAM" id="Phobius"/>
    </source>
</evidence>
<evidence type="ECO:0000313" key="2">
    <source>
        <dbReference type="EMBL" id="KAJ4127693.1"/>
    </source>
</evidence>
<reference evidence="2" key="1">
    <citation type="submission" date="2022-09" db="EMBL/GenBank/DDBJ databases">
        <title>Fusarium specimens isolated from Avocado Roots.</title>
        <authorList>
            <person name="Stajich J."/>
            <person name="Roper C."/>
            <person name="Heimlech-Rivalta G."/>
        </authorList>
    </citation>
    <scope>NUCLEOTIDE SEQUENCE</scope>
    <source>
        <strain evidence="2">CF00095</strain>
    </source>
</reference>
<keyword evidence="1" id="KW-0472">Membrane</keyword>
<dbReference type="EMBL" id="JAOQBH010000012">
    <property type="protein sequence ID" value="KAJ4127693.1"/>
    <property type="molecule type" value="Genomic_DNA"/>
</dbReference>
<proteinExistence type="predicted"/>
<keyword evidence="3" id="KW-1185">Reference proteome</keyword>
<accession>A0ABQ8R5E6</accession>